<keyword evidence="7" id="KW-1185">Reference proteome</keyword>
<dbReference type="RefSeq" id="WP_092050480.1">
    <property type="nucleotide sequence ID" value="NZ_FOQD01000008.1"/>
</dbReference>
<sequence length="453" mass="51151">MDHLPPATLERIQRLLQARLGSDPQVYGPQSLEQAARSRRIATHSPSWDAYEVCLHDQEAEQQALVEEMIVPETWFFRDGQPFRNLRLQSQSHGWSGPNTDTIRVLSVPCSTGEEAYSIAMILYDMGLREHRFHVDGIDVSQRSLERARRGEYSNYSCRERDVEFIELQQRYLRNVNEKWRVVDEIRPFVTFQQGNLIDPLFLAGEAPYQIIFCRNLFIYLERQARQLALKNLKRLLAADGVLYVGHSEAQAFLGADFETCDQRYPFALQQTQSVAASTALAPIENSLVAAAASLLALPGFALPIVQNLQNIVRVVPQLPTLSNSGGVNDNNLKNTSLVTASPAPQIESLLREAQAAADSGRLQTAAELCDELARRYPMSAAVSQLNGIVLRALGNYEKSILELERAIYLEPDQTESLTHLMQIHQLLGDEVRSEAVRRRLSRVTRRNEQRSN</sequence>
<dbReference type="GO" id="GO:0032259">
    <property type="term" value="P:methylation"/>
    <property type="evidence" value="ECO:0007669"/>
    <property type="project" value="UniProtKB-KW"/>
</dbReference>
<dbReference type="SMART" id="SM00138">
    <property type="entry name" value="MeTrc"/>
    <property type="match status" value="1"/>
</dbReference>
<dbReference type="Pfam" id="PF01739">
    <property type="entry name" value="CheR"/>
    <property type="match status" value="1"/>
</dbReference>
<evidence type="ECO:0000259" key="5">
    <source>
        <dbReference type="PROSITE" id="PS50123"/>
    </source>
</evidence>
<keyword evidence="4" id="KW-0802">TPR repeat</keyword>
<dbReference type="STRING" id="1576369.SAMN05421753_108167"/>
<evidence type="ECO:0000256" key="4">
    <source>
        <dbReference type="PROSITE-ProRule" id="PRU00339"/>
    </source>
</evidence>
<reference evidence="7" key="1">
    <citation type="submission" date="2016-10" db="EMBL/GenBank/DDBJ databases">
        <authorList>
            <person name="Varghese N."/>
            <person name="Submissions S."/>
        </authorList>
    </citation>
    <scope>NUCLEOTIDE SEQUENCE [LARGE SCALE GENOMIC DNA]</scope>
    <source>
        <strain evidence="7">DSM 26348</strain>
    </source>
</reference>
<dbReference type="InterPro" id="IPR029063">
    <property type="entry name" value="SAM-dependent_MTases_sf"/>
</dbReference>
<evidence type="ECO:0000256" key="2">
    <source>
        <dbReference type="ARBA" id="ARBA00022679"/>
    </source>
</evidence>
<dbReference type="PRINTS" id="PR00996">
    <property type="entry name" value="CHERMTFRASE"/>
</dbReference>
<organism evidence="6 7">
    <name type="scientific">Planctomicrobium piriforme</name>
    <dbReference type="NCBI Taxonomy" id="1576369"/>
    <lineage>
        <taxon>Bacteria</taxon>
        <taxon>Pseudomonadati</taxon>
        <taxon>Planctomycetota</taxon>
        <taxon>Planctomycetia</taxon>
        <taxon>Planctomycetales</taxon>
        <taxon>Planctomycetaceae</taxon>
        <taxon>Planctomicrobium</taxon>
    </lineage>
</organism>
<name>A0A1I3HRS7_9PLAN</name>
<gene>
    <name evidence="6" type="ORF">SAMN05421753_108167</name>
</gene>
<keyword evidence="1 6" id="KW-0489">Methyltransferase</keyword>
<dbReference type="PANTHER" id="PTHR24422">
    <property type="entry name" value="CHEMOTAXIS PROTEIN METHYLTRANSFERASE"/>
    <property type="match status" value="1"/>
</dbReference>
<dbReference type="PANTHER" id="PTHR24422:SF19">
    <property type="entry name" value="CHEMOTAXIS PROTEIN METHYLTRANSFERASE"/>
    <property type="match status" value="1"/>
</dbReference>
<dbReference type="EMBL" id="FOQD01000008">
    <property type="protein sequence ID" value="SFI38372.1"/>
    <property type="molecule type" value="Genomic_DNA"/>
</dbReference>
<dbReference type="InterPro" id="IPR011990">
    <property type="entry name" value="TPR-like_helical_dom_sf"/>
</dbReference>
<dbReference type="OrthoDB" id="288469at2"/>
<dbReference type="GO" id="GO:0008757">
    <property type="term" value="F:S-adenosylmethionine-dependent methyltransferase activity"/>
    <property type="evidence" value="ECO:0007669"/>
    <property type="project" value="InterPro"/>
</dbReference>
<evidence type="ECO:0000313" key="7">
    <source>
        <dbReference type="Proteomes" id="UP000199518"/>
    </source>
</evidence>
<dbReference type="InterPro" id="IPR022642">
    <property type="entry name" value="CheR_C"/>
</dbReference>
<dbReference type="SUPFAM" id="SSF53335">
    <property type="entry name" value="S-adenosyl-L-methionine-dependent methyltransferases"/>
    <property type="match status" value="1"/>
</dbReference>
<dbReference type="InterPro" id="IPR000780">
    <property type="entry name" value="CheR_MeTrfase"/>
</dbReference>
<evidence type="ECO:0000313" key="6">
    <source>
        <dbReference type="EMBL" id="SFI38372.1"/>
    </source>
</evidence>
<dbReference type="InterPro" id="IPR050903">
    <property type="entry name" value="Bact_Chemotaxis_MeTrfase"/>
</dbReference>
<keyword evidence="2 6" id="KW-0808">Transferase</keyword>
<dbReference type="Proteomes" id="UP000199518">
    <property type="component" value="Unassembled WGS sequence"/>
</dbReference>
<dbReference type="InterPro" id="IPR019734">
    <property type="entry name" value="TPR_rpt"/>
</dbReference>
<protein>
    <submittedName>
        <fullName evidence="6">Chemotaxis protein methyltransferase WspC</fullName>
    </submittedName>
</protein>
<evidence type="ECO:0000256" key="3">
    <source>
        <dbReference type="ARBA" id="ARBA00022691"/>
    </source>
</evidence>
<dbReference type="Gene3D" id="3.40.50.150">
    <property type="entry name" value="Vaccinia Virus protein VP39"/>
    <property type="match status" value="1"/>
</dbReference>
<dbReference type="PROSITE" id="PS50005">
    <property type="entry name" value="TPR"/>
    <property type="match status" value="1"/>
</dbReference>
<dbReference type="PROSITE" id="PS50123">
    <property type="entry name" value="CHER"/>
    <property type="match status" value="1"/>
</dbReference>
<dbReference type="CDD" id="cd02440">
    <property type="entry name" value="AdoMet_MTases"/>
    <property type="match status" value="1"/>
</dbReference>
<feature type="domain" description="CheR-type methyltransferase" evidence="5">
    <location>
        <begin position="1"/>
        <end position="250"/>
    </location>
</feature>
<feature type="repeat" description="TPR" evidence="4">
    <location>
        <begin position="381"/>
        <end position="414"/>
    </location>
</feature>
<dbReference type="AlphaFoldDB" id="A0A1I3HRS7"/>
<dbReference type="Gene3D" id="1.25.40.10">
    <property type="entry name" value="Tetratricopeptide repeat domain"/>
    <property type="match status" value="1"/>
</dbReference>
<evidence type="ECO:0000256" key="1">
    <source>
        <dbReference type="ARBA" id="ARBA00022603"/>
    </source>
</evidence>
<accession>A0A1I3HRS7</accession>
<proteinExistence type="predicted"/>
<keyword evidence="3" id="KW-0949">S-adenosyl-L-methionine</keyword>
<dbReference type="SUPFAM" id="SSF48452">
    <property type="entry name" value="TPR-like"/>
    <property type="match status" value="1"/>
</dbReference>